<dbReference type="Gene3D" id="1.20.120.450">
    <property type="entry name" value="dinb family like domain"/>
    <property type="match status" value="1"/>
</dbReference>
<dbReference type="Pfam" id="PF12867">
    <property type="entry name" value="DinB_2"/>
    <property type="match status" value="1"/>
</dbReference>
<name>A0ABP4NIH1_9ACTN</name>
<feature type="domain" description="DinB-like" evidence="1">
    <location>
        <begin position="13"/>
        <end position="150"/>
    </location>
</feature>
<dbReference type="EMBL" id="BAAAQD010000031">
    <property type="protein sequence ID" value="GAA1562266.1"/>
    <property type="molecule type" value="Genomic_DNA"/>
</dbReference>
<gene>
    <name evidence="2" type="ORF">GCM10009827_099720</name>
</gene>
<evidence type="ECO:0000313" key="2">
    <source>
        <dbReference type="EMBL" id="GAA1562266.1"/>
    </source>
</evidence>
<dbReference type="Proteomes" id="UP001501470">
    <property type="component" value="Unassembled WGS sequence"/>
</dbReference>
<comment type="caution">
    <text evidence="2">The sequence shown here is derived from an EMBL/GenBank/DDBJ whole genome shotgun (WGS) entry which is preliminary data.</text>
</comment>
<sequence>MGHMRISDATTLLARTPTTVSALLLDLPDEWLHRDDGPDTWSAYAIAGHLLHGDETNWLPRIRLIMEHGTDRPFEPFNRVAMLSWDREPVADLLDRFRSVRSRSLEDLDALGLTPSDLPRSGTHPEFGTVTLSQVLSAWVAHDLTHTAQIAEVLAGRHRDDVGPYRRYMPALDRFAPAE</sequence>
<evidence type="ECO:0000259" key="1">
    <source>
        <dbReference type="Pfam" id="PF12867"/>
    </source>
</evidence>
<keyword evidence="3" id="KW-1185">Reference proteome</keyword>
<protein>
    <submittedName>
        <fullName evidence="2">DinB family protein</fullName>
    </submittedName>
</protein>
<evidence type="ECO:0000313" key="3">
    <source>
        <dbReference type="Proteomes" id="UP001501470"/>
    </source>
</evidence>
<reference evidence="3" key="1">
    <citation type="journal article" date="2019" name="Int. J. Syst. Evol. Microbiol.">
        <title>The Global Catalogue of Microorganisms (GCM) 10K type strain sequencing project: providing services to taxonomists for standard genome sequencing and annotation.</title>
        <authorList>
            <consortium name="The Broad Institute Genomics Platform"/>
            <consortium name="The Broad Institute Genome Sequencing Center for Infectious Disease"/>
            <person name="Wu L."/>
            <person name="Ma J."/>
        </authorList>
    </citation>
    <scope>NUCLEOTIDE SEQUENCE [LARGE SCALE GENOMIC DNA]</scope>
    <source>
        <strain evidence="3">JCM 15933</strain>
    </source>
</reference>
<organism evidence="2 3">
    <name type="scientific">Dactylosporangium maewongense</name>
    <dbReference type="NCBI Taxonomy" id="634393"/>
    <lineage>
        <taxon>Bacteria</taxon>
        <taxon>Bacillati</taxon>
        <taxon>Actinomycetota</taxon>
        <taxon>Actinomycetes</taxon>
        <taxon>Micromonosporales</taxon>
        <taxon>Micromonosporaceae</taxon>
        <taxon>Dactylosporangium</taxon>
    </lineage>
</organism>
<proteinExistence type="predicted"/>
<dbReference type="SUPFAM" id="SSF109854">
    <property type="entry name" value="DinB/YfiT-like putative metalloenzymes"/>
    <property type="match status" value="1"/>
</dbReference>
<dbReference type="InterPro" id="IPR024775">
    <property type="entry name" value="DinB-like"/>
</dbReference>
<dbReference type="InterPro" id="IPR034660">
    <property type="entry name" value="DinB/YfiT-like"/>
</dbReference>
<accession>A0ABP4NIH1</accession>